<dbReference type="EMBL" id="BJWL01000025">
    <property type="protein sequence ID" value="GFZ15607.1"/>
    <property type="molecule type" value="Genomic_DNA"/>
</dbReference>
<organism evidence="4 5">
    <name type="scientific">Actinidia rufa</name>
    <dbReference type="NCBI Taxonomy" id="165716"/>
    <lineage>
        <taxon>Eukaryota</taxon>
        <taxon>Viridiplantae</taxon>
        <taxon>Streptophyta</taxon>
        <taxon>Embryophyta</taxon>
        <taxon>Tracheophyta</taxon>
        <taxon>Spermatophyta</taxon>
        <taxon>Magnoliopsida</taxon>
        <taxon>eudicotyledons</taxon>
        <taxon>Gunneridae</taxon>
        <taxon>Pentapetalae</taxon>
        <taxon>asterids</taxon>
        <taxon>Ericales</taxon>
        <taxon>Actinidiaceae</taxon>
        <taxon>Actinidia</taxon>
    </lineage>
</organism>
<keyword evidence="5" id="KW-1185">Reference proteome</keyword>
<gene>
    <name evidence="4" type="ORF">Acr_25g0000160</name>
</gene>
<evidence type="ECO:0000313" key="5">
    <source>
        <dbReference type="Proteomes" id="UP000585474"/>
    </source>
</evidence>
<proteinExistence type="inferred from homology"/>
<dbReference type="AlphaFoldDB" id="A0A7J0GXP9"/>
<evidence type="ECO:0000256" key="2">
    <source>
        <dbReference type="ARBA" id="ARBA00023157"/>
    </source>
</evidence>
<dbReference type="SUPFAM" id="SSF50386">
    <property type="entry name" value="STI-like"/>
    <property type="match status" value="1"/>
</dbReference>
<name>A0A7J0GXP9_9ERIC</name>
<sequence length="144" mass="15862">MRLTYLVVALLYAFLSSSCLATTQLLDPPTNTTVLDLEDHELQSTRRYYIFLFQTPSRGDRGLALSPKDGKCPHYVMQETLDSSNGLPLRVEKYDGGIGYKIVYCPGGCGSYKVVCGDGGVGVENGKKWLGLSDEPRVVMFKKA</sequence>
<accession>A0A7J0GXP9</accession>
<evidence type="ECO:0000256" key="1">
    <source>
        <dbReference type="ARBA" id="ARBA00005440"/>
    </source>
</evidence>
<dbReference type="PROSITE" id="PS51257">
    <property type="entry name" value="PROKAR_LIPOPROTEIN"/>
    <property type="match status" value="1"/>
</dbReference>
<dbReference type="Gene3D" id="2.80.10.50">
    <property type="match status" value="2"/>
</dbReference>
<keyword evidence="2" id="KW-1015">Disulfide bond</keyword>
<dbReference type="InterPro" id="IPR002160">
    <property type="entry name" value="Prot_inh_Kunz-lg"/>
</dbReference>
<evidence type="ECO:0000313" key="4">
    <source>
        <dbReference type="EMBL" id="GFZ15607.1"/>
    </source>
</evidence>
<dbReference type="Pfam" id="PF00197">
    <property type="entry name" value="Kunitz_legume"/>
    <property type="match status" value="1"/>
</dbReference>
<comment type="caution">
    <text evidence="4">The sequence shown here is derived from an EMBL/GenBank/DDBJ whole genome shotgun (WGS) entry which is preliminary data.</text>
</comment>
<dbReference type="InterPro" id="IPR011065">
    <property type="entry name" value="Kunitz_inhibitor_STI-like_sf"/>
</dbReference>
<protein>
    <submittedName>
        <fullName evidence="4">Uncharacterized protein</fullName>
    </submittedName>
</protein>
<dbReference type="PANTHER" id="PTHR33107:SF81">
    <property type="entry name" value="TRYPSIN INHIBITOR A"/>
    <property type="match status" value="1"/>
</dbReference>
<keyword evidence="3" id="KW-0732">Signal</keyword>
<dbReference type="GO" id="GO:0004866">
    <property type="term" value="F:endopeptidase inhibitor activity"/>
    <property type="evidence" value="ECO:0007669"/>
    <property type="project" value="InterPro"/>
</dbReference>
<dbReference type="OrthoDB" id="1918435at2759"/>
<dbReference type="Proteomes" id="UP000585474">
    <property type="component" value="Unassembled WGS sequence"/>
</dbReference>
<feature type="signal peptide" evidence="3">
    <location>
        <begin position="1"/>
        <end position="21"/>
    </location>
</feature>
<comment type="similarity">
    <text evidence="1">Belongs to the protease inhibitor I3 (leguminous Kunitz-type inhibitor) family.</text>
</comment>
<dbReference type="PANTHER" id="PTHR33107">
    <property type="entry name" value="KUNITZ TRYPSIN INHIBITOR 2"/>
    <property type="match status" value="1"/>
</dbReference>
<dbReference type="PROSITE" id="PS00283">
    <property type="entry name" value="SOYBEAN_KUNITZ"/>
    <property type="match status" value="1"/>
</dbReference>
<feature type="chain" id="PRO_5029836771" evidence="3">
    <location>
        <begin position="22"/>
        <end position="144"/>
    </location>
</feature>
<evidence type="ECO:0000256" key="3">
    <source>
        <dbReference type="SAM" id="SignalP"/>
    </source>
</evidence>
<reference evidence="4 5" key="1">
    <citation type="submission" date="2019-07" db="EMBL/GenBank/DDBJ databases">
        <title>De Novo Assembly of kiwifruit Actinidia rufa.</title>
        <authorList>
            <person name="Sugita-Konishi S."/>
            <person name="Sato K."/>
            <person name="Mori E."/>
            <person name="Abe Y."/>
            <person name="Kisaki G."/>
            <person name="Hamano K."/>
            <person name="Suezawa K."/>
            <person name="Otani M."/>
            <person name="Fukuda T."/>
            <person name="Manabe T."/>
            <person name="Gomi K."/>
            <person name="Tabuchi M."/>
            <person name="Akimitsu K."/>
            <person name="Kataoka I."/>
        </authorList>
    </citation>
    <scope>NUCLEOTIDE SEQUENCE [LARGE SCALE GENOMIC DNA]</scope>
    <source>
        <strain evidence="5">cv. Fuchu</strain>
    </source>
</reference>